<proteinExistence type="predicted"/>
<reference evidence="1 2" key="1">
    <citation type="submission" date="2020-03" db="EMBL/GenBank/DDBJ databases">
        <title>Dissostichus mawsoni Genome sequencing and assembly.</title>
        <authorList>
            <person name="Park H."/>
        </authorList>
    </citation>
    <scope>NUCLEOTIDE SEQUENCE [LARGE SCALE GENOMIC DNA]</scope>
    <source>
        <strain evidence="1">DM0001</strain>
        <tissue evidence="1">Muscle</tissue>
    </source>
</reference>
<keyword evidence="2" id="KW-1185">Reference proteome</keyword>
<dbReference type="Proteomes" id="UP000518266">
    <property type="component" value="Unassembled WGS sequence"/>
</dbReference>
<comment type="caution">
    <text evidence="1">The sequence shown here is derived from an EMBL/GenBank/DDBJ whole genome shotgun (WGS) entry which is preliminary data.</text>
</comment>
<sequence length="113" mass="11678">MFQQDLYPHRRRTAVRADRVRAEAGSRVAEIHTQPSNFRRGRIAPTPSENCGSALGASGLAAEIHASPAGFRRGKLAEQLALPTGLCGLALTATGLAAGSISTIGGLGARTEG</sequence>
<protein>
    <submittedName>
        <fullName evidence="1">Uncharacterized protein</fullName>
    </submittedName>
</protein>
<organism evidence="1 2">
    <name type="scientific">Dissostichus mawsoni</name>
    <name type="common">Antarctic cod</name>
    <dbReference type="NCBI Taxonomy" id="36200"/>
    <lineage>
        <taxon>Eukaryota</taxon>
        <taxon>Metazoa</taxon>
        <taxon>Chordata</taxon>
        <taxon>Craniata</taxon>
        <taxon>Vertebrata</taxon>
        <taxon>Euteleostomi</taxon>
        <taxon>Actinopterygii</taxon>
        <taxon>Neopterygii</taxon>
        <taxon>Teleostei</taxon>
        <taxon>Neoteleostei</taxon>
        <taxon>Acanthomorphata</taxon>
        <taxon>Eupercaria</taxon>
        <taxon>Perciformes</taxon>
        <taxon>Notothenioidei</taxon>
        <taxon>Nototheniidae</taxon>
        <taxon>Dissostichus</taxon>
    </lineage>
</organism>
<accession>A0A7J5XC85</accession>
<dbReference type="EMBL" id="JAAKFY010000026">
    <property type="protein sequence ID" value="KAF3834289.1"/>
    <property type="molecule type" value="Genomic_DNA"/>
</dbReference>
<evidence type="ECO:0000313" key="2">
    <source>
        <dbReference type="Proteomes" id="UP000518266"/>
    </source>
</evidence>
<name>A0A7J5XC85_DISMA</name>
<gene>
    <name evidence="1" type="ORF">F7725_025493</name>
</gene>
<evidence type="ECO:0000313" key="1">
    <source>
        <dbReference type="EMBL" id="KAF3834289.1"/>
    </source>
</evidence>
<dbReference type="AlphaFoldDB" id="A0A7J5XC85"/>